<keyword evidence="4" id="KW-1185">Reference proteome</keyword>
<sequence length="361" mass="39876">MSSKVFTKFLFPPTHPPAPSLTLPPIQGPAHAHLQTPHVCVHNPVHKLRRDICLSDGLNHSIGHQHPPPPTHHHKNRFFPYPHQWPPSLATTSSSPSTSLGDNQTNCHHEGVGGGARGLHALDQNVCLLHLQYCLALRTAFMGTATTMHLRIVSELSIGLSIRSCRCFKHRVSDDCDFTREECEAFGEGIPTLFLDKCDVGVEGSTGQLVEEEEEEDAQLQRSSAHHLWNNQPVSILNDKVRFTTVEPLSSSKFYRWASLPSKSFTDMTNATSHCSFLSLSISISYSYFCTCSSVDPFDVGAPCYHFTATLPPILRQSVPSNCCIASLQRPSTVVEKSSDFQPIVVAIMAVELHIGFENTD</sequence>
<keyword evidence="1" id="KW-0479">Metal-binding</keyword>
<evidence type="ECO:0000259" key="2">
    <source>
        <dbReference type="PROSITE" id="PS50966"/>
    </source>
</evidence>
<dbReference type="EMBL" id="APAU02000110">
    <property type="protein sequence ID" value="EUB56574.1"/>
    <property type="molecule type" value="Genomic_DNA"/>
</dbReference>
<keyword evidence="1" id="KW-0862">Zinc</keyword>
<evidence type="ECO:0000313" key="3">
    <source>
        <dbReference type="EMBL" id="EUB56574.1"/>
    </source>
</evidence>
<name>W6UT56_ECHGR</name>
<protein>
    <recommendedName>
        <fullName evidence="2">SWIM-type domain-containing protein</fullName>
    </recommendedName>
</protein>
<dbReference type="PROSITE" id="PS50966">
    <property type="entry name" value="ZF_SWIM"/>
    <property type="match status" value="1"/>
</dbReference>
<dbReference type="InterPro" id="IPR007527">
    <property type="entry name" value="Znf_SWIM"/>
</dbReference>
<reference evidence="3 4" key="1">
    <citation type="journal article" date="2013" name="Nat. Genet.">
        <title>The genome of the hydatid tapeworm Echinococcus granulosus.</title>
        <authorList>
            <person name="Zheng H."/>
            <person name="Zhang W."/>
            <person name="Zhang L."/>
            <person name="Zhang Z."/>
            <person name="Li J."/>
            <person name="Lu G."/>
            <person name="Zhu Y."/>
            <person name="Wang Y."/>
            <person name="Huang Y."/>
            <person name="Liu J."/>
            <person name="Kang H."/>
            <person name="Chen J."/>
            <person name="Wang L."/>
            <person name="Chen A."/>
            <person name="Yu S."/>
            <person name="Gao Z."/>
            <person name="Jin L."/>
            <person name="Gu W."/>
            <person name="Wang Z."/>
            <person name="Zhao L."/>
            <person name="Shi B."/>
            <person name="Wen H."/>
            <person name="Lin R."/>
            <person name="Jones M.K."/>
            <person name="Brejova B."/>
            <person name="Vinar T."/>
            <person name="Zhao G."/>
            <person name="McManus D.P."/>
            <person name="Chen Z."/>
            <person name="Zhou Y."/>
            <person name="Wang S."/>
        </authorList>
    </citation>
    <scope>NUCLEOTIDE SEQUENCE [LARGE SCALE GENOMIC DNA]</scope>
</reference>
<dbReference type="RefSeq" id="XP_024347770.1">
    <property type="nucleotide sequence ID" value="XM_024497789.1"/>
</dbReference>
<evidence type="ECO:0000256" key="1">
    <source>
        <dbReference type="PROSITE-ProRule" id="PRU00325"/>
    </source>
</evidence>
<comment type="caution">
    <text evidence="3">The sequence shown here is derived from an EMBL/GenBank/DDBJ whole genome shotgun (WGS) entry which is preliminary data.</text>
</comment>
<proteinExistence type="predicted"/>
<dbReference type="AlphaFoldDB" id="W6UT56"/>
<dbReference type="GeneID" id="36344255"/>
<accession>W6UT56</accession>
<keyword evidence="1" id="KW-0863">Zinc-finger</keyword>
<gene>
    <name evidence="3" type="ORF">EGR_08540</name>
</gene>
<evidence type="ECO:0000313" key="4">
    <source>
        <dbReference type="Proteomes" id="UP000019149"/>
    </source>
</evidence>
<dbReference type="KEGG" id="egl:EGR_08540"/>
<organism evidence="3 4">
    <name type="scientific">Echinococcus granulosus</name>
    <name type="common">Hydatid tapeworm</name>
    <dbReference type="NCBI Taxonomy" id="6210"/>
    <lineage>
        <taxon>Eukaryota</taxon>
        <taxon>Metazoa</taxon>
        <taxon>Spiralia</taxon>
        <taxon>Lophotrochozoa</taxon>
        <taxon>Platyhelminthes</taxon>
        <taxon>Cestoda</taxon>
        <taxon>Eucestoda</taxon>
        <taxon>Cyclophyllidea</taxon>
        <taxon>Taeniidae</taxon>
        <taxon>Echinococcus</taxon>
        <taxon>Echinococcus granulosus group</taxon>
    </lineage>
</organism>
<dbReference type="GO" id="GO:0008270">
    <property type="term" value="F:zinc ion binding"/>
    <property type="evidence" value="ECO:0007669"/>
    <property type="project" value="UniProtKB-KW"/>
</dbReference>
<feature type="domain" description="SWIM-type" evidence="2">
    <location>
        <begin position="280"/>
        <end position="315"/>
    </location>
</feature>
<dbReference type="CTD" id="36344255"/>
<dbReference type="Proteomes" id="UP000019149">
    <property type="component" value="Unassembled WGS sequence"/>
</dbReference>